<dbReference type="Pfam" id="PF03478">
    <property type="entry name" value="Beta-prop_KIB1-4"/>
    <property type="match status" value="1"/>
</dbReference>
<sequence length="462" mass="49837">MASLSQIPKDVLLLLLTYLQCFADRVSLAGVCRDLRAAVGRLAVPTQLPWLLLPSPKAQASFFASFLSGCRRQISLPHDVRRADHFCGSHDGGWVAIAAGHQGPYALVNLLSPYGLVVPLPRSLEVPFLPVPRLWVRMITLSDKPTARNCIAAAHLYFTGGGAPQIAFCRPQVDRRWVRPVFGNGRVGLFDDAIYYRGEVYQGFYAINNQENLHVFMPLDISGGATLVMRQVAFPVEGGAPCHVRDTYGSAASVNRYLVESRGKLLMVVRHSGAGGSQSTGMAQRVLHFEVFEMVVTLSPDNAADTSHSASWVELEDLDGRVIFVGRGCSRAFEAGRLKGFQGGSIYFLDDAAAPTLHSMYISDVGTYSRGKGVLLRPGLPSPTLCATDQAASSYNMYGPRDLVICTGNASHATAAGGSTTLKIVPETDNAASNSEEDVVATVWPFSRGSTGNFFGPVWLLP</sequence>
<proteinExistence type="predicted"/>
<dbReference type="EMBL" id="RWGY01001111">
    <property type="protein sequence ID" value="TVT96952.1"/>
    <property type="molecule type" value="Genomic_DNA"/>
</dbReference>
<evidence type="ECO:0000313" key="3">
    <source>
        <dbReference type="EMBL" id="TVT96952.1"/>
    </source>
</evidence>
<feature type="chain" id="PRO_5023879107" description="KIB1-4 beta-propeller domain-containing protein" evidence="1">
    <location>
        <begin position="24"/>
        <end position="462"/>
    </location>
</feature>
<dbReference type="AlphaFoldDB" id="A0A5J9SDM3"/>
<keyword evidence="1" id="KW-0732">Signal</keyword>
<dbReference type="PANTHER" id="PTHR33110:SF144">
    <property type="entry name" value="OS01G0660700 PROTEIN"/>
    <property type="match status" value="1"/>
</dbReference>
<evidence type="ECO:0000256" key="1">
    <source>
        <dbReference type="SAM" id="SignalP"/>
    </source>
</evidence>
<dbReference type="Proteomes" id="UP000324897">
    <property type="component" value="Unassembled WGS sequence"/>
</dbReference>
<protein>
    <recommendedName>
        <fullName evidence="2">KIB1-4 beta-propeller domain-containing protein</fullName>
    </recommendedName>
</protein>
<name>A0A5J9SDM3_9POAL</name>
<comment type="caution">
    <text evidence="3">The sequence shown here is derived from an EMBL/GenBank/DDBJ whole genome shotgun (WGS) entry which is preliminary data.</text>
</comment>
<keyword evidence="4" id="KW-1185">Reference proteome</keyword>
<dbReference type="PANTHER" id="PTHR33110">
    <property type="entry name" value="F-BOX/KELCH-REPEAT PROTEIN-RELATED"/>
    <property type="match status" value="1"/>
</dbReference>
<feature type="non-terminal residue" evidence="3">
    <location>
        <position position="1"/>
    </location>
</feature>
<dbReference type="OrthoDB" id="642536at2759"/>
<reference evidence="3 4" key="1">
    <citation type="journal article" date="2019" name="Sci. Rep.">
        <title>A high-quality genome of Eragrostis curvula grass provides insights into Poaceae evolution and supports new strategies to enhance forage quality.</title>
        <authorList>
            <person name="Carballo J."/>
            <person name="Santos B.A.C.M."/>
            <person name="Zappacosta D."/>
            <person name="Garbus I."/>
            <person name="Selva J.P."/>
            <person name="Gallo C.A."/>
            <person name="Diaz A."/>
            <person name="Albertini E."/>
            <person name="Caccamo M."/>
            <person name="Echenique V."/>
        </authorList>
    </citation>
    <scope>NUCLEOTIDE SEQUENCE [LARGE SCALE GENOMIC DNA]</scope>
    <source>
        <strain evidence="4">cv. Victoria</strain>
        <tissue evidence="3">Leaf</tissue>
    </source>
</reference>
<evidence type="ECO:0000259" key="2">
    <source>
        <dbReference type="Pfam" id="PF03478"/>
    </source>
</evidence>
<feature type="domain" description="KIB1-4 beta-propeller" evidence="2">
    <location>
        <begin position="73"/>
        <end position="368"/>
    </location>
</feature>
<accession>A0A5J9SDM3</accession>
<dbReference type="InterPro" id="IPR005174">
    <property type="entry name" value="KIB1-4_b-propeller"/>
</dbReference>
<gene>
    <name evidence="3" type="ORF">EJB05_57806</name>
</gene>
<feature type="signal peptide" evidence="1">
    <location>
        <begin position="1"/>
        <end position="23"/>
    </location>
</feature>
<organism evidence="3 4">
    <name type="scientific">Eragrostis curvula</name>
    <name type="common">weeping love grass</name>
    <dbReference type="NCBI Taxonomy" id="38414"/>
    <lineage>
        <taxon>Eukaryota</taxon>
        <taxon>Viridiplantae</taxon>
        <taxon>Streptophyta</taxon>
        <taxon>Embryophyta</taxon>
        <taxon>Tracheophyta</taxon>
        <taxon>Spermatophyta</taxon>
        <taxon>Magnoliopsida</taxon>
        <taxon>Liliopsida</taxon>
        <taxon>Poales</taxon>
        <taxon>Poaceae</taxon>
        <taxon>PACMAD clade</taxon>
        <taxon>Chloridoideae</taxon>
        <taxon>Eragrostideae</taxon>
        <taxon>Eragrostidinae</taxon>
        <taxon>Eragrostis</taxon>
    </lineage>
</organism>
<evidence type="ECO:0000313" key="4">
    <source>
        <dbReference type="Proteomes" id="UP000324897"/>
    </source>
</evidence>
<dbReference type="Gramene" id="TVT96952">
    <property type="protein sequence ID" value="TVT96952"/>
    <property type="gene ID" value="EJB05_57806"/>
</dbReference>